<dbReference type="PANTHER" id="PTHR31679">
    <property type="entry name" value="PEROXISOMAL MEMBRANE PROTEIN PEX30-RELATED"/>
    <property type="match status" value="1"/>
</dbReference>
<dbReference type="SMART" id="SM00693">
    <property type="entry name" value="DysFN"/>
    <property type="match status" value="1"/>
</dbReference>
<feature type="transmembrane region" description="Helical" evidence="6">
    <location>
        <begin position="169"/>
        <end position="187"/>
    </location>
</feature>
<protein>
    <submittedName>
        <fullName evidence="9">Pex24p-domain-containing protein</fullName>
    </submittedName>
</protein>
<dbReference type="PANTHER" id="PTHR31679:SF2">
    <property type="entry name" value="PEROXISOMAL MEMBRANE PROTEIN PEX30-RELATED"/>
    <property type="match status" value="1"/>
</dbReference>
<feature type="compositionally biased region" description="Low complexity" evidence="5">
    <location>
        <begin position="1"/>
        <end position="13"/>
    </location>
</feature>
<evidence type="ECO:0000313" key="9">
    <source>
        <dbReference type="EMBL" id="ODQ65033.1"/>
    </source>
</evidence>
<accession>A0A1E3PHZ3</accession>
<feature type="region of interest" description="Disordered" evidence="5">
    <location>
        <begin position="1"/>
        <end position="48"/>
    </location>
</feature>
<feature type="region of interest" description="Disordered" evidence="5">
    <location>
        <begin position="417"/>
        <end position="462"/>
    </location>
</feature>
<name>A0A1E3PHZ3_9ASCO</name>
<dbReference type="STRING" id="857566.A0A1E3PHZ3"/>
<feature type="compositionally biased region" description="Low complexity" evidence="5">
    <location>
        <begin position="390"/>
        <end position="400"/>
    </location>
</feature>
<reference evidence="9 10" key="1">
    <citation type="journal article" date="2016" name="Proc. Natl. Acad. Sci. U.S.A.">
        <title>Comparative genomics of biotechnologically important yeasts.</title>
        <authorList>
            <person name="Riley R."/>
            <person name="Haridas S."/>
            <person name="Wolfe K.H."/>
            <person name="Lopes M.R."/>
            <person name="Hittinger C.T."/>
            <person name="Goeker M."/>
            <person name="Salamov A.A."/>
            <person name="Wisecaver J.H."/>
            <person name="Long T.M."/>
            <person name="Calvey C.H."/>
            <person name="Aerts A.L."/>
            <person name="Barry K.W."/>
            <person name="Choi C."/>
            <person name="Clum A."/>
            <person name="Coughlan A.Y."/>
            <person name="Deshpande S."/>
            <person name="Douglass A.P."/>
            <person name="Hanson S.J."/>
            <person name="Klenk H.-P."/>
            <person name="LaButti K.M."/>
            <person name="Lapidus A."/>
            <person name="Lindquist E.A."/>
            <person name="Lipzen A.M."/>
            <person name="Meier-Kolthoff J.P."/>
            <person name="Ohm R.A."/>
            <person name="Otillar R.P."/>
            <person name="Pangilinan J.L."/>
            <person name="Peng Y."/>
            <person name="Rokas A."/>
            <person name="Rosa C.A."/>
            <person name="Scheuner C."/>
            <person name="Sibirny A.A."/>
            <person name="Slot J.C."/>
            <person name="Stielow J.B."/>
            <person name="Sun H."/>
            <person name="Kurtzman C.P."/>
            <person name="Blackwell M."/>
            <person name="Grigoriev I.V."/>
            <person name="Jeffries T.W."/>
        </authorList>
    </citation>
    <scope>NUCLEOTIDE SEQUENCE [LARGE SCALE GENOMIC DNA]</scope>
    <source>
        <strain evidence="9 10">DSM 6958</strain>
    </source>
</reference>
<dbReference type="AlphaFoldDB" id="A0A1E3PHZ3"/>
<evidence type="ECO:0000256" key="5">
    <source>
        <dbReference type="SAM" id="MobiDB-lite"/>
    </source>
</evidence>
<dbReference type="GO" id="GO:0007031">
    <property type="term" value="P:peroxisome organization"/>
    <property type="evidence" value="ECO:0007669"/>
    <property type="project" value="TreeGrafter"/>
</dbReference>
<feature type="compositionally biased region" description="Polar residues" evidence="5">
    <location>
        <begin position="417"/>
        <end position="429"/>
    </location>
</feature>
<dbReference type="GO" id="GO:0012505">
    <property type="term" value="C:endomembrane system"/>
    <property type="evidence" value="ECO:0007669"/>
    <property type="project" value="UniProtKB-SubCell"/>
</dbReference>
<feature type="transmembrane region" description="Helical" evidence="6">
    <location>
        <begin position="92"/>
        <end position="121"/>
    </location>
</feature>
<dbReference type="GO" id="GO:0005778">
    <property type="term" value="C:peroxisomal membrane"/>
    <property type="evidence" value="ECO:0007669"/>
    <property type="project" value="UniProtKB-ARBA"/>
</dbReference>
<evidence type="ECO:0000313" key="10">
    <source>
        <dbReference type="Proteomes" id="UP000095009"/>
    </source>
</evidence>
<dbReference type="Pfam" id="PF06398">
    <property type="entry name" value="Pex24p"/>
    <property type="match status" value="1"/>
</dbReference>
<dbReference type="Proteomes" id="UP000095009">
    <property type="component" value="Unassembled WGS sequence"/>
</dbReference>
<feature type="domain" description="Peroxin/Ferlin" evidence="7">
    <location>
        <begin position="260"/>
        <end position="327"/>
    </location>
</feature>
<dbReference type="SMART" id="SM00694">
    <property type="entry name" value="DysFC"/>
    <property type="match status" value="1"/>
</dbReference>
<evidence type="ECO:0000256" key="6">
    <source>
        <dbReference type="SAM" id="Phobius"/>
    </source>
</evidence>
<feature type="compositionally biased region" description="Polar residues" evidence="5">
    <location>
        <begin position="14"/>
        <end position="42"/>
    </location>
</feature>
<dbReference type="InterPro" id="IPR052646">
    <property type="entry name" value="Peroxisomal_PEX28-32"/>
</dbReference>
<proteinExistence type="predicted"/>
<dbReference type="OrthoDB" id="5586090at2759"/>
<dbReference type="InterPro" id="IPR006614">
    <property type="entry name" value="Peroxin/Ferlin"/>
</dbReference>
<dbReference type="EMBL" id="KV454410">
    <property type="protein sequence ID" value="ODQ65033.1"/>
    <property type="molecule type" value="Genomic_DNA"/>
</dbReference>
<feature type="transmembrane region" description="Helical" evidence="6">
    <location>
        <begin position="193"/>
        <end position="211"/>
    </location>
</feature>
<feature type="compositionally biased region" description="Low complexity" evidence="5">
    <location>
        <begin position="431"/>
        <end position="444"/>
    </location>
</feature>
<sequence>MSSPPDLPSSTSPNQHTSSGASSSTVPTYASFPATSASHPQKTSPLLSSTPPSITKALCQIYPYILALDKLLGLLTWTEEDSWQSFLVVATWIMLVLYYEILVVYFGHLIFVGGIAGYVWLNKRVEKEREEHPTLDAIVHVMGNVTMKMDILLLPLTSLNLTEHDVTRLLFTTLFISPVYMITSYFFLGPRKFLLILGVFLLSYHSLWAKVTRQILWRSRSVRIFSFYLTGLDFTYSKKSAQSSKSRSGTLGVQSSDGQPVRFTYCLYENQRRWLGIGWTPNLLAYERTPWTDEFLNETNPPDTFRLPDAESSGMKWQWVDKTWRLDLTNDGALVATGSKSGSTADPNPDDGWIFYDNTWKKPSSEDTYSKYTRRRRWVRTAELMSMNDSAQSASSPSSSHGTVNISSSVANDLKTSEANAADSSSKINVTHGSSGIPTSTSTSSRKRRSIRFDDSVSGDSV</sequence>
<keyword evidence="4 6" id="KW-0472">Membrane</keyword>
<keyword evidence="10" id="KW-1185">Reference proteome</keyword>
<feature type="domain" description="Peroxin/Ferlin" evidence="8">
    <location>
        <begin position="352"/>
        <end position="385"/>
    </location>
</feature>
<comment type="subcellular location">
    <subcellularLocation>
        <location evidence="1">Endomembrane system</location>
        <topology evidence="1">Multi-pass membrane protein</topology>
    </subcellularLocation>
</comment>
<evidence type="ECO:0000256" key="2">
    <source>
        <dbReference type="ARBA" id="ARBA00022692"/>
    </source>
</evidence>
<organism evidence="9 10">
    <name type="scientific">Nadsonia fulvescens var. elongata DSM 6958</name>
    <dbReference type="NCBI Taxonomy" id="857566"/>
    <lineage>
        <taxon>Eukaryota</taxon>
        <taxon>Fungi</taxon>
        <taxon>Dikarya</taxon>
        <taxon>Ascomycota</taxon>
        <taxon>Saccharomycotina</taxon>
        <taxon>Dipodascomycetes</taxon>
        <taxon>Dipodascales</taxon>
        <taxon>Dipodascales incertae sedis</taxon>
        <taxon>Nadsonia</taxon>
    </lineage>
</organism>
<evidence type="ECO:0000259" key="7">
    <source>
        <dbReference type="SMART" id="SM00693"/>
    </source>
</evidence>
<dbReference type="InterPro" id="IPR010482">
    <property type="entry name" value="TECPR1-like_DysF"/>
</dbReference>
<gene>
    <name evidence="9" type="ORF">NADFUDRAFT_70590</name>
</gene>
<evidence type="ECO:0000256" key="4">
    <source>
        <dbReference type="ARBA" id="ARBA00023136"/>
    </source>
</evidence>
<evidence type="ECO:0000256" key="3">
    <source>
        <dbReference type="ARBA" id="ARBA00022989"/>
    </source>
</evidence>
<evidence type="ECO:0000259" key="8">
    <source>
        <dbReference type="SMART" id="SM00694"/>
    </source>
</evidence>
<evidence type="ECO:0000256" key="1">
    <source>
        <dbReference type="ARBA" id="ARBA00004127"/>
    </source>
</evidence>
<keyword evidence="2 6" id="KW-0812">Transmembrane</keyword>
<keyword evidence="3 6" id="KW-1133">Transmembrane helix</keyword>
<feature type="region of interest" description="Disordered" evidence="5">
    <location>
        <begin position="387"/>
        <end position="406"/>
    </location>
</feature>